<feature type="region of interest" description="Disordered" evidence="1">
    <location>
        <begin position="83"/>
        <end position="126"/>
    </location>
</feature>
<keyword evidence="3" id="KW-1185">Reference proteome</keyword>
<evidence type="ECO:0000256" key="1">
    <source>
        <dbReference type="SAM" id="MobiDB-lite"/>
    </source>
</evidence>
<evidence type="ECO:0000313" key="2">
    <source>
        <dbReference type="EMBL" id="KAJ8395500.1"/>
    </source>
</evidence>
<organism evidence="2 3">
    <name type="scientific">Aldrovandia affinis</name>
    <dbReference type="NCBI Taxonomy" id="143900"/>
    <lineage>
        <taxon>Eukaryota</taxon>
        <taxon>Metazoa</taxon>
        <taxon>Chordata</taxon>
        <taxon>Craniata</taxon>
        <taxon>Vertebrata</taxon>
        <taxon>Euteleostomi</taxon>
        <taxon>Actinopterygii</taxon>
        <taxon>Neopterygii</taxon>
        <taxon>Teleostei</taxon>
        <taxon>Notacanthiformes</taxon>
        <taxon>Halosauridae</taxon>
        <taxon>Aldrovandia</taxon>
    </lineage>
</organism>
<sequence>MVHHYRSALGTDKSSSDLDPLTPTACPDRLAQYIRHIHEDGRPWGPEQALRAAGERSERIVHTHRTLRCDPNNKTLDALKGKAFRGRQPPRSLNSTDGEEGLLPPPFTRAYLTPRGREGGAAQEVRKHRWEHRHHLVKVWVTVDSEARGWTGQNGANASDEDRGWSRWGPCGRMARIWSQEDRRSRGFTLARAQQGLWETEPGWCPGLAGPAHQTTQSDAHCSPQPQNQTPCISTAAASPGSRKAAGPLLGLPARQQPPPGRGPGLLDVSGLQM</sequence>
<proteinExistence type="predicted"/>
<accession>A0AAD7S3V1</accession>
<feature type="region of interest" description="Disordered" evidence="1">
    <location>
        <begin position="1"/>
        <end position="23"/>
    </location>
</feature>
<feature type="region of interest" description="Disordered" evidence="1">
    <location>
        <begin position="208"/>
        <end position="274"/>
    </location>
</feature>
<dbReference type="AlphaFoldDB" id="A0AAD7S3V1"/>
<dbReference type="EMBL" id="JAINUG010000116">
    <property type="protein sequence ID" value="KAJ8395500.1"/>
    <property type="molecule type" value="Genomic_DNA"/>
</dbReference>
<comment type="caution">
    <text evidence="2">The sequence shown here is derived from an EMBL/GenBank/DDBJ whole genome shotgun (WGS) entry which is preliminary data.</text>
</comment>
<dbReference type="Proteomes" id="UP001221898">
    <property type="component" value="Unassembled WGS sequence"/>
</dbReference>
<feature type="compositionally biased region" description="Polar residues" evidence="1">
    <location>
        <begin position="213"/>
        <end position="237"/>
    </location>
</feature>
<reference evidence="2" key="1">
    <citation type="journal article" date="2023" name="Science">
        <title>Genome structures resolve the early diversification of teleost fishes.</title>
        <authorList>
            <person name="Parey E."/>
            <person name="Louis A."/>
            <person name="Montfort J."/>
            <person name="Bouchez O."/>
            <person name="Roques C."/>
            <person name="Iampietro C."/>
            <person name="Lluch J."/>
            <person name="Castinel A."/>
            <person name="Donnadieu C."/>
            <person name="Desvignes T."/>
            <person name="Floi Bucao C."/>
            <person name="Jouanno E."/>
            <person name="Wen M."/>
            <person name="Mejri S."/>
            <person name="Dirks R."/>
            <person name="Jansen H."/>
            <person name="Henkel C."/>
            <person name="Chen W.J."/>
            <person name="Zahm M."/>
            <person name="Cabau C."/>
            <person name="Klopp C."/>
            <person name="Thompson A.W."/>
            <person name="Robinson-Rechavi M."/>
            <person name="Braasch I."/>
            <person name="Lecointre G."/>
            <person name="Bobe J."/>
            <person name="Postlethwait J.H."/>
            <person name="Berthelot C."/>
            <person name="Roest Crollius H."/>
            <person name="Guiguen Y."/>
        </authorList>
    </citation>
    <scope>NUCLEOTIDE SEQUENCE</scope>
    <source>
        <strain evidence="2">NC1722</strain>
    </source>
</reference>
<name>A0AAD7S3V1_9TELE</name>
<evidence type="ECO:0000313" key="3">
    <source>
        <dbReference type="Proteomes" id="UP001221898"/>
    </source>
</evidence>
<gene>
    <name evidence="2" type="ORF">AAFF_G00032340</name>
</gene>
<protein>
    <submittedName>
        <fullName evidence="2">Uncharacterized protein</fullName>
    </submittedName>
</protein>